<dbReference type="SMART" id="SM00530">
    <property type="entry name" value="HTH_XRE"/>
    <property type="match status" value="1"/>
</dbReference>
<accession>A0ABV7CEF8</accession>
<dbReference type="InterPro" id="IPR001387">
    <property type="entry name" value="Cro/C1-type_HTH"/>
</dbReference>
<sequence>MRADKRNSRSHSVKRDIQASIRQLRQSVKMSQTELARKMSTPVDQSTISNWESGKTDITVWQLLDILMICGKDWSTYFGLLQGEKSNKEKDQEVEE</sequence>
<evidence type="ECO:0000313" key="2">
    <source>
        <dbReference type="EMBL" id="MFC3031020.1"/>
    </source>
</evidence>
<dbReference type="Gene3D" id="1.10.260.40">
    <property type="entry name" value="lambda repressor-like DNA-binding domains"/>
    <property type="match status" value="1"/>
</dbReference>
<keyword evidence="3" id="KW-1185">Reference proteome</keyword>
<proteinExistence type="predicted"/>
<reference evidence="3" key="1">
    <citation type="journal article" date="2019" name="Int. J. Syst. Evol. Microbiol.">
        <title>The Global Catalogue of Microorganisms (GCM) 10K type strain sequencing project: providing services to taxonomists for standard genome sequencing and annotation.</title>
        <authorList>
            <consortium name="The Broad Institute Genomics Platform"/>
            <consortium name="The Broad Institute Genome Sequencing Center for Infectious Disease"/>
            <person name="Wu L."/>
            <person name="Ma J."/>
        </authorList>
    </citation>
    <scope>NUCLEOTIDE SEQUENCE [LARGE SCALE GENOMIC DNA]</scope>
    <source>
        <strain evidence="3">KCTC 42730</strain>
    </source>
</reference>
<gene>
    <name evidence="2" type="ORF">ACFOEE_00545</name>
</gene>
<comment type="caution">
    <text evidence="2">The sequence shown here is derived from an EMBL/GenBank/DDBJ whole genome shotgun (WGS) entry which is preliminary data.</text>
</comment>
<dbReference type="PROSITE" id="PS50943">
    <property type="entry name" value="HTH_CROC1"/>
    <property type="match status" value="1"/>
</dbReference>
<evidence type="ECO:0000259" key="1">
    <source>
        <dbReference type="PROSITE" id="PS50943"/>
    </source>
</evidence>
<dbReference type="Pfam" id="PF01381">
    <property type="entry name" value="HTH_3"/>
    <property type="match status" value="1"/>
</dbReference>
<dbReference type="SUPFAM" id="SSF47413">
    <property type="entry name" value="lambda repressor-like DNA-binding domains"/>
    <property type="match status" value="1"/>
</dbReference>
<name>A0ABV7CEF8_9GAMM</name>
<dbReference type="InterPro" id="IPR010982">
    <property type="entry name" value="Lambda_DNA-bd_dom_sf"/>
</dbReference>
<dbReference type="CDD" id="cd00093">
    <property type="entry name" value="HTH_XRE"/>
    <property type="match status" value="1"/>
</dbReference>
<dbReference type="EMBL" id="JBHRSD010000001">
    <property type="protein sequence ID" value="MFC3031020.1"/>
    <property type="molecule type" value="Genomic_DNA"/>
</dbReference>
<dbReference type="RefSeq" id="WP_377119839.1">
    <property type="nucleotide sequence ID" value="NZ_JBHRSD010000001.1"/>
</dbReference>
<evidence type="ECO:0000313" key="3">
    <source>
        <dbReference type="Proteomes" id="UP001595453"/>
    </source>
</evidence>
<dbReference type="Proteomes" id="UP001595453">
    <property type="component" value="Unassembled WGS sequence"/>
</dbReference>
<feature type="domain" description="HTH cro/C1-type" evidence="1">
    <location>
        <begin position="21"/>
        <end position="77"/>
    </location>
</feature>
<organism evidence="2 3">
    <name type="scientific">Pseudoalteromonas fenneropenaei</name>
    <dbReference type="NCBI Taxonomy" id="1737459"/>
    <lineage>
        <taxon>Bacteria</taxon>
        <taxon>Pseudomonadati</taxon>
        <taxon>Pseudomonadota</taxon>
        <taxon>Gammaproteobacteria</taxon>
        <taxon>Alteromonadales</taxon>
        <taxon>Pseudoalteromonadaceae</taxon>
        <taxon>Pseudoalteromonas</taxon>
    </lineage>
</organism>
<protein>
    <submittedName>
        <fullName evidence="2">Helix-turn-helix transcriptional regulator</fullName>
    </submittedName>
</protein>